<dbReference type="GO" id="GO:0000107">
    <property type="term" value="F:imidazoleglycerol-phosphate synthase activity"/>
    <property type="evidence" value="ECO:0007669"/>
    <property type="project" value="UniProtKB-UniRule"/>
</dbReference>
<keyword evidence="10" id="KW-0963">Cytoplasm</keyword>
<dbReference type="PANTHER" id="PTHR42701">
    <property type="entry name" value="IMIDAZOLE GLYCEROL PHOSPHATE SYNTHASE SUBUNIT HISH"/>
    <property type="match status" value="1"/>
</dbReference>
<comment type="subunit">
    <text evidence="2 10">Heterodimer of HisH and HisF.</text>
</comment>
<dbReference type="GO" id="GO:0005737">
    <property type="term" value="C:cytoplasm"/>
    <property type="evidence" value="ECO:0007669"/>
    <property type="project" value="UniProtKB-SubCell"/>
</dbReference>
<dbReference type="AlphaFoldDB" id="A0A3N3DR38"/>
<feature type="active site" evidence="10 11">
    <location>
        <position position="182"/>
    </location>
</feature>
<comment type="catalytic activity">
    <reaction evidence="8 10">
        <text>5-[(5-phospho-1-deoxy-D-ribulos-1-ylimino)methylamino]-1-(5-phospho-beta-D-ribosyl)imidazole-4-carboxamide + L-glutamine = D-erythro-1-(imidazol-4-yl)glycerol 3-phosphate + 5-amino-1-(5-phospho-beta-D-ribosyl)imidazole-4-carboxamide + L-glutamate + H(+)</text>
        <dbReference type="Rhea" id="RHEA:24793"/>
        <dbReference type="ChEBI" id="CHEBI:15378"/>
        <dbReference type="ChEBI" id="CHEBI:29985"/>
        <dbReference type="ChEBI" id="CHEBI:58278"/>
        <dbReference type="ChEBI" id="CHEBI:58359"/>
        <dbReference type="ChEBI" id="CHEBI:58475"/>
        <dbReference type="ChEBI" id="CHEBI:58525"/>
        <dbReference type="EC" id="4.3.2.10"/>
    </reaction>
</comment>
<dbReference type="RefSeq" id="WP_123783901.1">
    <property type="nucleotide sequence ID" value="NZ_RKIK01000165.1"/>
</dbReference>
<keyword evidence="4 10" id="KW-0378">Hydrolase</keyword>
<keyword evidence="7 10" id="KW-0456">Lyase</keyword>
<dbReference type="InterPro" id="IPR010139">
    <property type="entry name" value="Imidazole-glycPsynth_HisH"/>
</dbReference>
<evidence type="ECO:0000313" key="13">
    <source>
        <dbReference type="EMBL" id="ROV56889.1"/>
    </source>
</evidence>
<dbReference type="CDD" id="cd01748">
    <property type="entry name" value="GATase1_IGP_Synthase"/>
    <property type="match status" value="1"/>
</dbReference>
<evidence type="ECO:0000256" key="10">
    <source>
        <dbReference type="HAMAP-Rule" id="MF_00278"/>
    </source>
</evidence>
<comment type="catalytic activity">
    <reaction evidence="9 10">
        <text>L-glutamine + H2O = L-glutamate + NH4(+)</text>
        <dbReference type="Rhea" id="RHEA:15889"/>
        <dbReference type="ChEBI" id="CHEBI:15377"/>
        <dbReference type="ChEBI" id="CHEBI:28938"/>
        <dbReference type="ChEBI" id="CHEBI:29985"/>
        <dbReference type="ChEBI" id="CHEBI:58359"/>
        <dbReference type="EC" id="3.5.1.2"/>
    </reaction>
</comment>
<dbReference type="EC" id="3.5.1.2" evidence="10"/>
<dbReference type="InterPro" id="IPR029062">
    <property type="entry name" value="Class_I_gatase-like"/>
</dbReference>
<dbReference type="Pfam" id="PF00117">
    <property type="entry name" value="GATase"/>
    <property type="match status" value="1"/>
</dbReference>
<proteinExistence type="inferred from homology"/>
<dbReference type="PANTHER" id="PTHR42701:SF1">
    <property type="entry name" value="IMIDAZOLE GLYCEROL PHOSPHATE SYNTHASE SUBUNIT HISH"/>
    <property type="match status" value="1"/>
</dbReference>
<dbReference type="GO" id="GO:0004359">
    <property type="term" value="F:glutaminase activity"/>
    <property type="evidence" value="ECO:0007669"/>
    <property type="project" value="UniProtKB-EC"/>
</dbReference>
<evidence type="ECO:0000256" key="6">
    <source>
        <dbReference type="ARBA" id="ARBA00023102"/>
    </source>
</evidence>
<evidence type="ECO:0000256" key="4">
    <source>
        <dbReference type="ARBA" id="ARBA00022801"/>
    </source>
</evidence>
<dbReference type="PIRSF" id="PIRSF000495">
    <property type="entry name" value="Amidotransf_hisH"/>
    <property type="match status" value="1"/>
</dbReference>
<dbReference type="NCBIfam" id="TIGR01855">
    <property type="entry name" value="IMP_synth_hisH"/>
    <property type="match status" value="1"/>
</dbReference>
<dbReference type="HAMAP" id="MF_00278">
    <property type="entry name" value="HisH"/>
    <property type="match status" value="1"/>
</dbReference>
<evidence type="ECO:0000256" key="1">
    <source>
        <dbReference type="ARBA" id="ARBA00005091"/>
    </source>
</evidence>
<evidence type="ECO:0000256" key="9">
    <source>
        <dbReference type="ARBA" id="ARBA00049534"/>
    </source>
</evidence>
<dbReference type="Gene3D" id="3.40.50.880">
    <property type="match status" value="1"/>
</dbReference>
<evidence type="ECO:0000256" key="3">
    <source>
        <dbReference type="ARBA" id="ARBA00022605"/>
    </source>
</evidence>
<evidence type="ECO:0000256" key="2">
    <source>
        <dbReference type="ARBA" id="ARBA00011152"/>
    </source>
</evidence>
<name>A0A3N3DR38_9VIBR</name>
<reference evidence="13 14" key="1">
    <citation type="submission" date="2018-11" db="EMBL/GenBank/DDBJ databases">
        <title>Vibrio ponticus strain CAIM 1751 pathogenic for the snapper Lutjanus guttatus.</title>
        <authorList>
            <person name="Soto-Rodriguez S."/>
            <person name="Lozano-Olvera R."/>
            <person name="Gomez-Gil B."/>
        </authorList>
    </citation>
    <scope>NUCLEOTIDE SEQUENCE [LARGE SCALE GENOMIC DNA]</scope>
    <source>
        <strain evidence="13 14">CAIM 1751</strain>
    </source>
</reference>
<dbReference type="SUPFAM" id="SSF52317">
    <property type="entry name" value="Class I glutamine amidotransferase-like"/>
    <property type="match status" value="1"/>
</dbReference>
<dbReference type="PROSITE" id="PS51273">
    <property type="entry name" value="GATASE_TYPE_1"/>
    <property type="match status" value="1"/>
</dbReference>
<comment type="subcellular location">
    <subcellularLocation>
        <location evidence="10">Cytoplasm</location>
    </subcellularLocation>
</comment>
<dbReference type="EC" id="4.3.2.10" evidence="10"/>
<comment type="pathway">
    <text evidence="1 10">Amino-acid biosynthesis; L-histidine biosynthesis; L-histidine from 5-phospho-alpha-D-ribose 1-diphosphate: step 5/9.</text>
</comment>
<dbReference type="UniPathway" id="UPA00031">
    <property type="reaction ID" value="UER00010"/>
</dbReference>
<organism evidence="13 14">
    <name type="scientific">Vibrio ponticus</name>
    <dbReference type="NCBI Taxonomy" id="265668"/>
    <lineage>
        <taxon>Bacteria</taxon>
        <taxon>Pseudomonadati</taxon>
        <taxon>Pseudomonadota</taxon>
        <taxon>Gammaproteobacteria</taxon>
        <taxon>Vibrionales</taxon>
        <taxon>Vibrionaceae</taxon>
        <taxon>Vibrio</taxon>
    </lineage>
</organism>
<feature type="active site" description="Nucleophile" evidence="10 11">
    <location>
        <position position="80"/>
    </location>
</feature>
<evidence type="ECO:0000256" key="5">
    <source>
        <dbReference type="ARBA" id="ARBA00022962"/>
    </source>
</evidence>
<evidence type="ECO:0000313" key="14">
    <source>
        <dbReference type="Proteomes" id="UP000278792"/>
    </source>
</evidence>
<evidence type="ECO:0000256" key="8">
    <source>
        <dbReference type="ARBA" id="ARBA00047838"/>
    </source>
</evidence>
<evidence type="ECO:0000256" key="11">
    <source>
        <dbReference type="PIRSR" id="PIRSR000495-1"/>
    </source>
</evidence>
<feature type="active site" evidence="10 11">
    <location>
        <position position="180"/>
    </location>
</feature>
<keyword evidence="3 10" id="KW-0028">Amino-acid biosynthesis</keyword>
<keyword evidence="5 10" id="KW-0315">Glutamine amidotransferase</keyword>
<evidence type="ECO:0000259" key="12">
    <source>
        <dbReference type="Pfam" id="PF00117"/>
    </source>
</evidence>
<comment type="caution">
    <text evidence="13">The sequence shown here is derived from an EMBL/GenBank/DDBJ whole genome shotgun (WGS) entry which is preliminary data.</text>
</comment>
<dbReference type="EMBL" id="RKIK01000165">
    <property type="protein sequence ID" value="ROV56889.1"/>
    <property type="molecule type" value="Genomic_DNA"/>
</dbReference>
<dbReference type="Proteomes" id="UP000278792">
    <property type="component" value="Unassembled WGS sequence"/>
</dbReference>
<accession>A0A3N3DR38</accession>
<dbReference type="InterPro" id="IPR017926">
    <property type="entry name" value="GATASE"/>
</dbReference>
<dbReference type="GO" id="GO:0016829">
    <property type="term" value="F:lyase activity"/>
    <property type="evidence" value="ECO:0007669"/>
    <property type="project" value="UniProtKB-KW"/>
</dbReference>
<sequence>MICIIDYGVGNLGAVSNMLKRLGIEVVTSGDSEVIARADKLLLPGVGSFDYAMERLHSTGLYTVLDHQVRFEKKPILGICLGMQLMCNGSEEGQLPGFGWIDADVTKFHLEGLKVPHMGWNHVAHRSSSLTTSSDRERYYFVHSYFVTCHNSSDIMYTTVFGNEFVSGFRRENVIGVQFHPEKSHRFGMELLRSYCES</sequence>
<evidence type="ECO:0000256" key="7">
    <source>
        <dbReference type="ARBA" id="ARBA00023239"/>
    </source>
</evidence>
<dbReference type="GO" id="GO:0000105">
    <property type="term" value="P:L-histidine biosynthetic process"/>
    <property type="evidence" value="ECO:0007669"/>
    <property type="project" value="UniProtKB-UniRule"/>
</dbReference>
<comment type="function">
    <text evidence="10">IGPS catalyzes the conversion of PRFAR and glutamine to IGP, AICAR and glutamate. The HisH subunit catalyzes the hydrolysis of glutamine to glutamate and ammonia as part of the synthesis of IGP and AICAR. The resulting ammonia molecule is channeled to the active site of HisF.</text>
</comment>
<protein>
    <recommendedName>
        <fullName evidence="10">Imidazole glycerol phosphate synthase subunit HisH</fullName>
        <ecNumber evidence="10">4.3.2.10</ecNumber>
    </recommendedName>
    <alternativeName>
        <fullName evidence="10">IGP synthase glutaminase subunit</fullName>
        <ecNumber evidence="10">3.5.1.2</ecNumber>
    </alternativeName>
    <alternativeName>
        <fullName evidence="10">IGP synthase subunit HisH</fullName>
    </alternativeName>
    <alternativeName>
        <fullName evidence="10">ImGP synthase subunit HisH</fullName>
        <shortName evidence="10">IGPS subunit HisH</shortName>
    </alternativeName>
</protein>
<feature type="domain" description="Glutamine amidotransferase" evidence="12">
    <location>
        <begin position="4"/>
        <end position="186"/>
    </location>
</feature>
<keyword evidence="6 10" id="KW-0368">Histidine biosynthesis</keyword>
<gene>
    <name evidence="10 13" type="primary">hisH</name>
    <name evidence="13" type="ORF">EGH82_23255</name>
</gene>